<accession>A0A919H4U0</accession>
<organism evidence="1 2">
    <name type="scientific">Streptomyces xanthophaeus</name>
    <dbReference type="NCBI Taxonomy" id="67385"/>
    <lineage>
        <taxon>Bacteria</taxon>
        <taxon>Bacillati</taxon>
        <taxon>Actinomycetota</taxon>
        <taxon>Actinomycetes</taxon>
        <taxon>Kitasatosporales</taxon>
        <taxon>Streptomycetaceae</taxon>
        <taxon>Streptomyces</taxon>
    </lineage>
</organism>
<proteinExistence type="predicted"/>
<evidence type="ECO:0000313" key="1">
    <source>
        <dbReference type="EMBL" id="GHI90432.1"/>
    </source>
</evidence>
<dbReference type="EMBL" id="BNEE01000011">
    <property type="protein sequence ID" value="GHI90432.1"/>
    <property type="molecule type" value="Genomic_DNA"/>
</dbReference>
<comment type="caution">
    <text evidence="1">The sequence shown here is derived from an EMBL/GenBank/DDBJ whole genome shotgun (WGS) entry which is preliminary data.</text>
</comment>
<gene>
    <name evidence="1" type="ORF">Sxan_77960</name>
</gene>
<sequence>MPARGRLRGPDDEDSVWEVAIGLFLLNRGNAYDGLACLCGVRNSFGFRPRLPGLREFALPTGAVPA</sequence>
<name>A0A919H4U0_9ACTN</name>
<evidence type="ECO:0000313" key="2">
    <source>
        <dbReference type="Proteomes" id="UP000600026"/>
    </source>
</evidence>
<protein>
    <submittedName>
        <fullName evidence="1">Uncharacterized protein</fullName>
    </submittedName>
</protein>
<keyword evidence="2" id="KW-1185">Reference proteome</keyword>
<reference evidence="1" key="1">
    <citation type="submission" date="2020-09" db="EMBL/GenBank/DDBJ databases">
        <title>Whole genome shotgun sequence of Streptomyces xanthophaeus NBRC 12829.</title>
        <authorList>
            <person name="Komaki H."/>
            <person name="Tamura T."/>
        </authorList>
    </citation>
    <scope>NUCLEOTIDE SEQUENCE</scope>
    <source>
        <strain evidence="1">NBRC 12829</strain>
    </source>
</reference>
<dbReference type="Proteomes" id="UP000600026">
    <property type="component" value="Unassembled WGS sequence"/>
</dbReference>
<dbReference type="AlphaFoldDB" id="A0A919H4U0"/>